<feature type="region of interest" description="Disordered" evidence="1">
    <location>
        <begin position="208"/>
        <end position="333"/>
    </location>
</feature>
<feature type="compositionally biased region" description="Gly residues" evidence="1">
    <location>
        <begin position="106"/>
        <end position="122"/>
    </location>
</feature>
<dbReference type="EMBL" id="CDMZ01001448">
    <property type="protein sequence ID" value="CEM32779.1"/>
    <property type="molecule type" value="Genomic_DNA"/>
</dbReference>
<name>A0A0G4GQN2_9ALVE</name>
<feature type="compositionally biased region" description="Gly residues" evidence="1">
    <location>
        <begin position="929"/>
        <end position="943"/>
    </location>
</feature>
<feature type="compositionally biased region" description="Low complexity" evidence="1">
    <location>
        <begin position="864"/>
        <end position="873"/>
    </location>
</feature>
<dbReference type="VEuPathDB" id="CryptoDB:Cvel_22948"/>
<sequence length="997" mass="105095">MSHMIVGCCTSRPKERSRVHVLQADYQERERHMKRTLAAFSPQWPMEGEYRRHLAVVAGKRLQVFKVAEASRVDPTSTRDLETILDLQISRSTILLQSSATTSVGAGAGGAATGPRGSGGAVGPLFDQPSVVQRGGERSPVTEEGEEEKRGGEGVWEEAREGEERQEKIEATALAFADTDVSRYLFVACEVSFSASADLDGGLTTDYECDDSPHTTTDLESPPDAHLDRSGSASGSASGGSESDFASIHQATPTAATAGSTSNTRRGGASRDSRTVAEGGGEDTLDKSGGSADTNEDGDNDGPPLSPPVRRPKEKERRLTEEKSKRLRGRGRGRGRESWLLAFDLYGSGPRIVVHDFGHLHRGRVTAVSSTPQRVFSLDSRGTCVVWEKIRLESVDRTRYCLSVPVYSEAGVPMGLPMPPEGPGGGCQEDPGTGSEVTQCSYSARALEMMKKALAKRGSSSVGLSDSGRGDRDRAYRSSSSSSSLPASGGRRSFVKHLTEWPIVAAEADSSFLYGLGQGGVFAVWDARTLEELRRVPQLIAPERVMEAGRGTAFSTFLRELKEAQMRGLSPKAKGRFRAALMGAAAGGGRGKGSSSSKYETGEGEGHGVRMPSEWWIEGDEMRFHLEELIRPKSRWAVPKGGWLKGEKGGSLSKRVSVREKDGGGAASGPRGNIYLAGTAFGRAILMVFDVSALRFTQMKIVGDRRLLACGWGPWDNGPLLTIAGDWRLRAWNLHLEASAVCRLGEQVVGASLSDREKKRREEKRMAERERERESGAPRRGEKSLGTENERVRLGGLERDGEPQQGLMVMQEGGEVHGALVSESASALRGGSVVSLQRGAAGAIGGESGNVSSSSEANGGGPHGAAAPQPQSASSSASSAAAVAGSFFEWAYAAAGSSSSSSQAVEGLAFGGGGGEGQGGEEEDKGDGGRGGGAAIGSSGNGQPGDFRVLGERPRCVAIAAQSCSRVFVCVGGAELASVDLINRRSLDQAGGGGSIL</sequence>
<reference evidence="2" key="1">
    <citation type="submission" date="2014-11" db="EMBL/GenBank/DDBJ databases">
        <authorList>
            <person name="Otto D Thomas"/>
            <person name="Naeem Raeece"/>
        </authorList>
    </citation>
    <scope>NUCLEOTIDE SEQUENCE</scope>
</reference>
<accession>A0A0G4GQN2</accession>
<dbReference type="AlphaFoldDB" id="A0A0G4GQN2"/>
<proteinExistence type="predicted"/>
<organism evidence="2">
    <name type="scientific">Chromera velia CCMP2878</name>
    <dbReference type="NCBI Taxonomy" id="1169474"/>
    <lineage>
        <taxon>Eukaryota</taxon>
        <taxon>Sar</taxon>
        <taxon>Alveolata</taxon>
        <taxon>Colpodellida</taxon>
        <taxon>Chromeraceae</taxon>
        <taxon>Chromera</taxon>
    </lineage>
</organism>
<feature type="region of interest" description="Disordered" evidence="1">
    <location>
        <begin position="907"/>
        <end position="947"/>
    </location>
</feature>
<feature type="compositionally biased region" description="Gly residues" evidence="1">
    <location>
        <begin position="909"/>
        <end position="918"/>
    </location>
</feature>
<evidence type="ECO:0000313" key="2">
    <source>
        <dbReference type="EMBL" id="CEM32779.1"/>
    </source>
</evidence>
<feature type="region of interest" description="Disordered" evidence="1">
    <location>
        <begin position="458"/>
        <end position="490"/>
    </location>
</feature>
<feature type="compositionally biased region" description="Basic and acidic residues" evidence="1">
    <location>
        <begin position="135"/>
        <end position="164"/>
    </location>
</feature>
<feature type="compositionally biased region" description="Low complexity" evidence="1">
    <location>
        <begin position="458"/>
        <end position="467"/>
    </location>
</feature>
<dbReference type="SUPFAM" id="SSF101908">
    <property type="entry name" value="Putative isomerase YbhE"/>
    <property type="match status" value="1"/>
</dbReference>
<feature type="region of interest" description="Disordered" evidence="1">
    <location>
        <begin position="845"/>
        <end position="873"/>
    </location>
</feature>
<evidence type="ECO:0000256" key="1">
    <source>
        <dbReference type="SAM" id="MobiDB-lite"/>
    </source>
</evidence>
<feature type="compositionally biased region" description="Basic and acidic residues" evidence="1">
    <location>
        <begin position="763"/>
        <end position="802"/>
    </location>
</feature>
<feature type="compositionally biased region" description="Basic and acidic residues" evidence="1">
    <location>
        <begin position="311"/>
        <end position="324"/>
    </location>
</feature>
<protein>
    <submittedName>
        <fullName evidence="2">Uncharacterized protein</fullName>
    </submittedName>
</protein>
<feature type="compositionally biased region" description="Low complexity" evidence="1">
    <location>
        <begin position="230"/>
        <end position="264"/>
    </location>
</feature>
<feature type="region of interest" description="Disordered" evidence="1">
    <location>
        <begin position="753"/>
        <end position="803"/>
    </location>
</feature>
<feature type="region of interest" description="Disordered" evidence="1">
    <location>
        <begin position="586"/>
        <end position="606"/>
    </location>
</feature>
<feature type="region of interest" description="Disordered" evidence="1">
    <location>
        <begin position="103"/>
        <end position="164"/>
    </location>
</feature>
<feature type="compositionally biased region" description="Low complexity" evidence="1">
    <location>
        <begin position="477"/>
        <end position="490"/>
    </location>
</feature>
<gene>
    <name evidence="2" type="ORF">Cvel_22948</name>
</gene>